<dbReference type="GO" id="GO:0061630">
    <property type="term" value="F:ubiquitin protein ligase activity"/>
    <property type="evidence" value="ECO:0007669"/>
    <property type="project" value="UniProtKB-UniRule"/>
</dbReference>
<keyword evidence="3 5" id="KW-0808">Transferase</keyword>
<evidence type="ECO:0000256" key="4">
    <source>
        <dbReference type="ARBA" id="ARBA00022786"/>
    </source>
</evidence>
<evidence type="ECO:0000313" key="8">
    <source>
        <dbReference type="EnsemblPlants" id="Kaladp0442s0007.1.v1.1.CDS.1"/>
    </source>
</evidence>
<dbReference type="InterPro" id="IPR058678">
    <property type="entry name" value="ARM_PUB"/>
</dbReference>
<feature type="domain" description="U-box" evidence="7">
    <location>
        <begin position="37"/>
        <end position="113"/>
    </location>
</feature>
<organism evidence="8 9">
    <name type="scientific">Kalanchoe fedtschenkoi</name>
    <name type="common">Lavender scallops</name>
    <name type="synonym">South American air plant</name>
    <dbReference type="NCBI Taxonomy" id="63787"/>
    <lineage>
        <taxon>Eukaryota</taxon>
        <taxon>Viridiplantae</taxon>
        <taxon>Streptophyta</taxon>
        <taxon>Embryophyta</taxon>
        <taxon>Tracheophyta</taxon>
        <taxon>Spermatophyta</taxon>
        <taxon>Magnoliopsida</taxon>
        <taxon>eudicotyledons</taxon>
        <taxon>Gunneridae</taxon>
        <taxon>Pentapetalae</taxon>
        <taxon>Saxifragales</taxon>
        <taxon>Crassulaceae</taxon>
        <taxon>Kalanchoe</taxon>
    </lineage>
</organism>
<feature type="region of interest" description="Disordered" evidence="6">
    <location>
        <begin position="13"/>
        <end position="32"/>
    </location>
</feature>
<protein>
    <recommendedName>
        <fullName evidence="5 7">U-box domain-containing protein</fullName>
        <ecNumber evidence="5">2.3.2.27</ecNumber>
    </recommendedName>
    <alternativeName>
        <fullName evidence="5">RING-type E3 ubiquitin transferase PUB</fullName>
    </alternativeName>
</protein>
<dbReference type="FunFam" id="3.30.40.10:FF:000442">
    <property type="entry name" value="RING-type E3 ubiquitin transferase"/>
    <property type="match status" value="1"/>
</dbReference>
<proteinExistence type="predicted"/>
<dbReference type="InterPro" id="IPR003613">
    <property type="entry name" value="Ubox_domain"/>
</dbReference>
<keyword evidence="4 5" id="KW-0833">Ubl conjugation pathway</keyword>
<dbReference type="AlphaFoldDB" id="A0A7N0VCB6"/>
<evidence type="ECO:0000256" key="5">
    <source>
        <dbReference type="RuleBase" id="RU369093"/>
    </source>
</evidence>
<evidence type="ECO:0000256" key="3">
    <source>
        <dbReference type="ARBA" id="ARBA00022679"/>
    </source>
</evidence>
<reference evidence="8" key="1">
    <citation type="submission" date="2021-01" db="UniProtKB">
        <authorList>
            <consortium name="EnsemblPlants"/>
        </authorList>
    </citation>
    <scope>IDENTIFICATION</scope>
</reference>
<dbReference type="Gramene" id="Kaladp0442s0007.1.v1.1">
    <property type="protein sequence ID" value="Kaladp0442s0007.1.v1.1.CDS.1"/>
    <property type="gene ID" value="Kaladp0442s0007.v1.1"/>
</dbReference>
<dbReference type="SUPFAM" id="SSF48371">
    <property type="entry name" value="ARM repeat"/>
    <property type="match status" value="1"/>
</dbReference>
<evidence type="ECO:0000256" key="6">
    <source>
        <dbReference type="SAM" id="MobiDB-lite"/>
    </source>
</evidence>
<evidence type="ECO:0000313" key="9">
    <source>
        <dbReference type="Proteomes" id="UP000594263"/>
    </source>
</evidence>
<comment type="function">
    <text evidence="5">Functions as an E3 ubiquitin ligase.</text>
</comment>
<comment type="catalytic activity">
    <reaction evidence="1 5">
        <text>S-ubiquitinyl-[E2 ubiquitin-conjugating enzyme]-L-cysteine + [acceptor protein]-L-lysine = [E2 ubiquitin-conjugating enzyme]-L-cysteine + N(6)-ubiquitinyl-[acceptor protein]-L-lysine.</text>
        <dbReference type="EC" id="2.3.2.27"/>
    </reaction>
</comment>
<comment type="pathway">
    <text evidence="2 5">Protein modification; protein ubiquitination.</text>
</comment>
<dbReference type="Pfam" id="PF25598">
    <property type="entry name" value="ARM_PUB"/>
    <property type="match status" value="1"/>
</dbReference>
<dbReference type="Gene3D" id="3.30.40.10">
    <property type="entry name" value="Zinc/RING finger domain, C3HC4 (zinc finger)"/>
    <property type="match status" value="1"/>
</dbReference>
<dbReference type="EC" id="2.3.2.27" evidence="5"/>
<dbReference type="Pfam" id="PF04564">
    <property type="entry name" value="U-box"/>
    <property type="match status" value="1"/>
</dbReference>
<dbReference type="UniPathway" id="UPA00143"/>
<dbReference type="InterPro" id="IPR045210">
    <property type="entry name" value="RING-Ubox_PUB"/>
</dbReference>
<dbReference type="GO" id="GO:0016567">
    <property type="term" value="P:protein ubiquitination"/>
    <property type="evidence" value="ECO:0007669"/>
    <property type="project" value="UniProtKB-UniRule"/>
</dbReference>
<dbReference type="PROSITE" id="PS51698">
    <property type="entry name" value="U_BOX"/>
    <property type="match status" value="1"/>
</dbReference>
<evidence type="ECO:0000259" key="7">
    <source>
        <dbReference type="PROSITE" id="PS51698"/>
    </source>
</evidence>
<evidence type="ECO:0000256" key="2">
    <source>
        <dbReference type="ARBA" id="ARBA00004906"/>
    </source>
</evidence>
<dbReference type="SUPFAM" id="SSF57850">
    <property type="entry name" value="RING/U-box"/>
    <property type="match status" value="1"/>
</dbReference>
<dbReference type="InterPro" id="IPR011989">
    <property type="entry name" value="ARM-like"/>
</dbReference>
<keyword evidence="9" id="KW-1185">Reference proteome</keyword>
<dbReference type="InterPro" id="IPR013083">
    <property type="entry name" value="Znf_RING/FYVE/PHD"/>
</dbReference>
<dbReference type="CDD" id="cd16664">
    <property type="entry name" value="RING-Ubox_PUB"/>
    <property type="match status" value="1"/>
</dbReference>
<dbReference type="PANTHER" id="PTHR22849:SF161">
    <property type="entry name" value="U-BOX DOMAIN-CONTAINING PROTEIN"/>
    <property type="match status" value="1"/>
</dbReference>
<sequence length="452" mass="50410">MISSSWRRLRAGRSKLGRHHHQQEDDYVSGSGVTELTTPAHFRCPISLDLMKDPVTLSTGITYDRQSIETWLENGSNKTCPVTNRVLSSYDDPIPNHTIRKMIQDWCVQNHSFGIDRIPTPRIPVTSFEASEILSKLILGYKRRDGYACRDLVGRIKRSVKESERNKKCFLSTEVRPVLAAVFDAFAKDDNVDNAVLEDVLSALTLMLPLVDIGHSLGSSPSLKCTVRLLRCPDLSVRMNAVLVLKDVLSSDQAKLEAFLEIEGAAEALFQLIKEPICPAATKASLTIIFSLVSAYSPSTYATTSSLFDMGLVQVIIEGLVDWEKSTSEKALGVLDALCTTPKGRESIRNHELSIPVLVKRMFRVSDLATEFSVSIIWMLSKNNVKKNEEKVLVEALQVGAFQKLLLLLQVGCAERTKEKATELLKMLNIHMNKLEQCGDSAEFKYIKRPAI</sequence>
<accession>A0A7N0VCB6</accession>
<dbReference type="Gene3D" id="1.25.10.10">
    <property type="entry name" value="Leucine-rich Repeat Variant"/>
    <property type="match status" value="1"/>
</dbReference>
<dbReference type="InterPro" id="IPR045185">
    <property type="entry name" value="PUB22/23/24-like"/>
</dbReference>
<dbReference type="PANTHER" id="PTHR22849">
    <property type="entry name" value="WDSAM1 PROTEIN"/>
    <property type="match status" value="1"/>
</dbReference>
<dbReference type="EnsemblPlants" id="Kaladp0442s0007.1.v1.1">
    <property type="protein sequence ID" value="Kaladp0442s0007.1.v1.1.CDS.1"/>
    <property type="gene ID" value="Kaladp0442s0007.v1.1"/>
</dbReference>
<dbReference type="InterPro" id="IPR016024">
    <property type="entry name" value="ARM-type_fold"/>
</dbReference>
<dbReference type="OMA" id="REMACKN"/>
<evidence type="ECO:0000256" key="1">
    <source>
        <dbReference type="ARBA" id="ARBA00000900"/>
    </source>
</evidence>
<dbReference type="Proteomes" id="UP000594263">
    <property type="component" value="Unplaced"/>
</dbReference>
<name>A0A7N0VCB6_KALFE</name>
<dbReference type="SMART" id="SM00504">
    <property type="entry name" value="Ubox"/>
    <property type="match status" value="1"/>
</dbReference>